<keyword evidence="5 7" id="KW-0472">Membrane</keyword>
<sequence>MSEKKDNSEVIDREDGIGSDQFNKHKLDADVALTALQNREGPPLVLDEATNRRLLRKIDWHLLPIMCFVYGLNFLDKTTLSYASITGLQQDIHISGADYSWLGSIFYFGYLAWEWPTNLLLQRLPIAKYSAFNILAWGLVLCLFAVVSNFSGALAIRFFLGVFEAAVTPGFALITSQWYTRREQGSRTGIWFSFNGFAQIFGGLVAYGIARGADTHGYTIAAWKVIFLVTGLMTVMAGLLFLWIVPDNQLNARWLSPEERILAIERVRVNQQGIGNKHFKLYQLKEALLDPLVWAFAFYSIVSTIPNGGITNFFSLLIKGFGYTSEESLLYGTPAGAVEVVTLIGGLWLGDFLNQRILVSIVFLLIAMVGMIMIVAVPVDHPTIRLGGFYLTQAAPVPFVALLSLISSNVAGYTKKTTVAAIYLIAYCTGNIIGPQVFQAKDAPTYRPAEITIITCWAVAVIDLLYIWWHTRRLNIEKERIRAEPGYVKLENQEFLDLTDRENSEFVYTL</sequence>
<feature type="transmembrane region" description="Helical" evidence="7">
    <location>
        <begin position="418"/>
        <end position="439"/>
    </location>
</feature>
<dbReference type="Pfam" id="PF07690">
    <property type="entry name" value="MFS_1"/>
    <property type="match status" value="1"/>
</dbReference>
<dbReference type="CDD" id="cd17327">
    <property type="entry name" value="MFS_FEN2_like"/>
    <property type="match status" value="1"/>
</dbReference>
<evidence type="ECO:0000256" key="4">
    <source>
        <dbReference type="ARBA" id="ARBA00022989"/>
    </source>
</evidence>
<keyword evidence="4 7" id="KW-1133">Transmembrane helix</keyword>
<feature type="domain" description="Major facilitator superfamily (MFS) profile" evidence="8">
    <location>
        <begin position="62"/>
        <end position="475"/>
    </location>
</feature>
<evidence type="ECO:0000256" key="7">
    <source>
        <dbReference type="SAM" id="Phobius"/>
    </source>
</evidence>
<feature type="transmembrane region" description="Helical" evidence="7">
    <location>
        <begin position="222"/>
        <end position="245"/>
    </location>
</feature>
<evidence type="ECO:0000256" key="1">
    <source>
        <dbReference type="ARBA" id="ARBA00004141"/>
    </source>
</evidence>
<feature type="transmembrane region" description="Helical" evidence="7">
    <location>
        <begin position="191"/>
        <end position="210"/>
    </location>
</feature>
<name>A0A8H3F0C4_9LECA</name>
<reference evidence="9" key="1">
    <citation type="submission" date="2021-03" db="EMBL/GenBank/DDBJ databases">
        <authorList>
            <person name="Tagirdzhanova G."/>
        </authorList>
    </citation>
    <scope>NUCLEOTIDE SEQUENCE</scope>
</reference>
<feature type="transmembrane region" description="Helical" evidence="7">
    <location>
        <begin position="451"/>
        <end position="469"/>
    </location>
</feature>
<keyword evidence="3 7" id="KW-0812">Transmembrane</keyword>
<feature type="transmembrane region" description="Helical" evidence="7">
    <location>
        <begin position="134"/>
        <end position="152"/>
    </location>
</feature>
<dbReference type="PANTHER" id="PTHR43791:SF1">
    <property type="entry name" value="ALLANTOATE PERMEASE"/>
    <property type="match status" value="1"/>
</dbReference>
<comment type="similarity">
    <text evidence="6">Belongs to the major facilitator superfamily. Allantoate permease family.</text>
</comment>
<dbReference type="EMBL" id="CAJPDQ010000009">
    <property type="protein sequence ID" value="CAF9914880.1"/>
    <property type="molecule type" value="Genomic_DNA"/>
</dbReference>
<dbReference type="OrthoDB" id="6730379at2759"/>
<feature type="transmembrane region" description="Helical" evidence="7">
    <location>
        <begin position="357"/>
        <end position="377"/>
    </location>
</feature>
<dbReference type="FunFam" id="1.20.1250.20:FF:000064">
    <property type="entry name" value="MFS allantoate transporter"/>
    <property type="match status" value="1"/>
</dbReference>
<dbReference type="Gene3D" id="1.20.1250.20">
    <property type="entry name" value="MFS general substrate transporter like domains"/>
    <property type="match status" value="1"/>
</dbReference>
<evidence type="ECO:0000313" key="10">
    <source>
        <dbReference type="Proteomes" id="UP000664169"/>
    </source>
</evidence>
<evidence type="ECO:0000259" key="8">
    <source>
        <dbReference type="PROSITE" id="PS50850"/>
    </source>
</evidence>
<dbReference type="GO" id="GO:0022857">
    <property type="term" value="F:transmembrane transporter activity"/>
    <property type="evidence" value="ECO:0007669"/>
    <property type="project" value="InterPro"/>
</dbReference>
<evidence type="ECO:0000256" key="2">
    <source>
        <dbReference type="ARBA" id="ARBA00022448"/>
    </source>
</evidence>
<comment type="caution">
    <text evidence="9">The sequence shown here is derived from an EMBL/GenBank/DDBJ whole genome shotgun (WGS) entry which is preliminary data.</text>
</comment>
<gene>
    <name evidence="9" type="ORF">GOMPHAMPRED_008319</name>
</gene>
<dbReference type="InterPro" id="IPR020846">
    <property type="entry name" value="MFS_dom"/>
</dbReference>
<feature type="transmembrane region" description="Helical" evidence="7">
    <location>
        <begin position="389"/>
        <end position="406"/>
    </location>
</feature>
<dbReference type="SUPFAM" id="SSF103473">
    <property type="entry name" value="MFS general substrate transporter"/>
    <property type="match status" value="1"/>
</dbReference>
<dbReference type="GO" id="GO:0016020">
    <property type="term" value="C:membrane"/>
    <property type="evidence" value="ECO:0007669"/>
    <property type="project" value="UniProtKB-SubCell"/>
</dbReference>
<dbReference type="InterPro" id="IPR036259">
    <property type="entry name" value="MFS_trans_sf"/>
</dbReference>
<keyword evidence="10" id="KW-1185">Reference proteome</keyword>
<dbReference type="Proteomes" id="UP000664169">
    <property type="component" value="Unassembled WGS sequence"/>
</dbReference>
<comment type="subcellular location">
    <subcellularLocation>
        <location evidence="1">Membrane</location>
        <topology evidence="1">Multi-pass membrane protein</topology>
    </subcellularLocation>
</comment>
<dbReference type="InterPro" id="IPR011701">
    <property type="entry name" value="MFS"/>
</dbReference>
<protein>
    <recommendedName>
        <fullName evidence="8">Major facilitator superfamily (MFS) profile domain-containing protein</fullName>
    </recommendedName>
</protein>
<feature type="transmembrane region" description="Helical" evidence="7">
    <location>
        <begin position="287"/>
        <end position="309"/>
    </location>
</feature>
<dbReference type="AlphaFoldDB" id="A0A8H3F0C4"/>
<dbReference type="PANTHER" id="PTHR43791">
    <property type="entry name" value="PERMEASE-RELATED"/>
    <property type="match status" value="1"/>
</dbReference>
<organism evidence="9 10">
    <name type="scientific">Gomphillus americanus</name>
    <dbReference type="NCBI Taxonomy" id="1940652"/>
    <lineage>
        <taxon>Eukaryota</taxon>
        <taxon>Fungi</taxon>
        <taxon>Dikarya</taxon>
        <taxon>Ascomycota</taxon>
        <taxon>Pezizomycotina</taxon>
        <taxon>Lecanoromycetes</taxon>
        <taxon>OSLEUM clade</taxon>
        <taxon>Ostropomycetidae</taxon>
        <taxon>Ostropales</taxon>
        <taxon>Graphidaceae</taxon>
        <taxon>Gomphilloideae</taxon>
        <taxon>Gomphillus</taxon>
    </lineage>
</organism>
<dbReference type="PROSITE" id="PS50850">
    <property type="entry name" value="MFS"/>
    <property type="match status" value="1"/>
</dbReference>
<keyword evidence="2" id="KW-0813">Transport</keyword>
<evidence type="ECO:0000313" key="9">
    <source>
        <dbReference type="EMBL" id="CAF9914880.1"/>
    </source>
</evidence>
<accession>A0A8H3F0C4</accession>
<proteinExistence type="inferred from homology"/>
<feature type="transmembrane region" description="Helical" evidence="7">
    <location>
        <begin position="158"/>
        <end position="179"/>
    </location>
</feature>
<evidence type="ECO:0000256" key="5">
    <source>
        <dbReference type="ARBA" id="ARBA00023136"/>
    </source>
</evidence>
<evidence type="ECO:0000256" key="3">
    <source>
        <dbReference type="ARBA" id="ARBA00022692"/>
    </source>
</evidence>
<evidence type="ECO:0000256" key="6">
    <source>
        <dbReference type="ARBA" id="ARBA00037968"/>
    </source>
</evidence>
<feature type="transmembrane region" description="Helical" evidence="7">
    <location>
        <begin position="329"/>
        <end position="350"/>
    </location>
</feature>